<accession>A0A516H2A2</accession>
<name>A0A516H2A2_9PROT</name>
<proteinExistence type="predicted"/>
<dbReference type="Proteomes" id="UP000317496">
    <property type="component" value="Chromosome"/>
</dbReference>
<evidence type="ECO:0000256" key="2">
    <source>
        <dbReference type="SAM" id="SignalP"/>
    </source>
</evidence>
<evidence type="ECO:0000313" key="4">
    <source>
        <dbReference type="Proteomes" id="UP000317496"/>
    </source>
</evidence>
<evidence type="ECO:0000256" key="1">
    <source>
        <dbReference type="SAM" id="MobiDB-lite"/>
    </source>
</evidence>
<sequence>MRKAILASAFTTVSLVAIAGFTPAAQAQQQATLCGLRDDMGTMLDQRFGEQPQAGGIVGDRIVELLVSQTGSWTILITSADGRSCVVTGGDDWTDQPVTSPSKVKADKVKLESTL</sequence>
<evidence type="ECO:0000313" key="3">
    <source>
        <dbReference type="EMBL" id="QDO97897.1"/>
    </source>
</evidence>
<dbReference type="KEGG" id="fer:FNB15_11745"/>
<feature type="region of interest" description="Disordered" evidence="1">
    <location>
        <begin position="91"/>
        <end position="115"/>
    </location>
</feature>
<feature type="chain" id="PRO_5022008018" evidence="2">
    <location>
        <begin position="20"/>
        <end position="115"/>
    </location>
</feature>
<reference evidence="3 4" key="1">
    <citation type="submission" date="2019-07" db="EMBL/GenBank/DDBJ databases">
        <title>Genome sequencing for Ferrovibrio sp. K5.</title>
        <authorList>
            <person name="Park S.-J."/>
        </authorList>
    </citation>
    <scope>NUCLEOTIDE SEQUENCE [LARGE SCALE GENOMIC DNA]</scope>
    <source>
        <strain evidence="3 4">K5</strain>
    </source>
</reference>
<dbReference type="AlphaFoldDB" id="A0A516H2A2"/>
<organism evidence="3 4">
    <name type="scientific">Ferrovibrio terrae</name>
    <dbReference type="NCBI Taxonomy" id="2594003"/>
    <lineage>
        <taxon>Bacteria</taxon>
        <taxon>Pseudomonadati</taxon>
        <taxon>Pseudomonadota</taxon>
        <taxon>Alphaproteobacteria</taxon>
        <taxon>Rhodospirillales</taxon>
        <taxon>Rhodospirillaceae</taxon>
        <taxon>Ferrovibrio</taxon>
    </lineage>
</organism>
<dbReference type="OrthoDB" id="9810895at2"/>
<feature type="signal peptide" evidence="2">
    <location>
        <begin position="1"/>
        <end position="19"/>
    </location>
</feature>
<keyword evidence="2" id="KW-0732">Signal</keyword>
<feature type="compositionally biased region" description="Basic and acidic residues" evidence="1">
    <location>
        <begin position="104"/>
        <end position="115"/>
    </location>
</feature>
<dbReference type="EMBL" id="CP041636">
    <property type="protein sequence ID" value="QDO97897.1"/>
    <property type="molecule type" value="Genomic_DNA"/>
</dbReference>
<gene>
    <name evidence="3" type="ORF">FNB15_11745</name>
</gene>
<protein>
    <submittedName>
        <fullName evidence="3">Uncharacterized protein</fullName>
    </submittedName>
</protein>
<keyword evidence="4" id="KW-1185">Reference proteome</keyword>
<dbReference type="RefSeq" id="WP_144068878.1">
    <property type="nucleotide sequence ID" value="NZ_CP041636.1"/>
</dbReference>